<dbReference type="SUPFAM" id="SSF53335">
    <property type="entry name" value="S-adenosyl-L-methionine-dependent methyltransferases"/>
    <property type="match status" value="1"/>
</dbReference>
<dbReference type="NCBIfam" id="NF001453">
    <property type="entry name" value="PRK00312.1"/>
    <property type="match status" value="1"/>
</dbReference>
<dbReference type="HAMAP" id="MF_00090">
    <property type="entry name" value="PIMT"/>
    <property type="match status" value="1"/>
</dbReference>
<evidence type="ECO:0000256" key="2">
    <source>
        <dbReference type="ARBA" id="ARBA00005369"/>
    </source>
</evidence>
<reference evidence="8 9" key="1">
    <citation type="submission" date="2024-06" db="EMBL/GenBank/DDBJ databases">
        <title>Genomic Encyclopedia of Type Strains, Phase V (KMG-V): Genome sequencing to study the core and pangenomes of soil and plant-associated prokaryotes.</title>
        <authorList>
            <person name="Whitman W."/>
        </authorList>
    </citation>
    <scope>NUCLEOTIDE SEQUENCE [LARGE SCALE GENOMIC DNA]</scope>
    <source>
        <strain evidence="8 9">USDA 160</strain>
    </source>
</reference>
<protein>
    <recommendedName>
        <fullName evidence="7">Protein-L-isoaspartate O-methyltransferase</fullName>
        <ecNumber evidence="7">2.1.1.77</ecNumber>
    </recommendedName>
    <alternativeName>
        <fullName evidence="7">L-isoaspartyl protein carboxyl methyltransferase</fullName>
    </alternativeName>
    <alternativeName>
        <fullName evidence="7">Protein L-isoaspartyl methyltransferase</fullName>
    </alternativeName>
    <alternativeName>
        <fullName evidence="7">Protein-beta-aspartate methyltransferase</fullName>
        <shortName evidence="7">PIMT</shortName>
    </alternativeName>
</protein>
<dbReference type="GO" id="GO:0004719">
    <property type="term" value="F:protein-L-isoaspartate (D-aspartate) O-methyltransferase activity"/>
    <property type="evidence" value="ECO:0007669"/>
    <property type="project" value="UniProtKB-EC"/>
</dbReference>
<dbReference type="GO" id="GO:0032259">
    <property type="term" value="P:methylation"/>
    <property type="evidence" value="ECO:0007669"/>
    <property type="project" value="UniProtKB-KW"/>
</dbReference>
<dbReference type="EC" id="2.1.1.77" evidence="7"/>
<dbReference type="Pfam" id="PF01135">
    <property type="entry name" value="PCMT"/>
    <property type="match status" value="1"/>
</dbReference>
<dbReference type="CDD" id="cd02440">
    <property type="entry name" value="AdoMet_MTases"/>
    <property type="match status" value="1"/>
</dbReference>
<dbReference type="NCBIfam" id="TIGR00080">
    <property type="entry name" value="pimt"/>
    <property type="match status" value="1"/>
</dbReference>
<comment type="caution">
    <text evidence="8">The sequence shown here is derived from an EMBL/GenBank/DDBJ whole genome shotgun (WGS) entry which is preliminary data.</text>
</comment>
<dbReference type="PANTHER" id="PTHR11579:SF0">
    <property type="entry name" value="PROTEIN-L-ISOASPARTATE(D-ASPARTATE) O-METHYLTRANSFERASE"/>
    <property type="match status" value="1"/>
</dbReference>
<name>A0ABV2RK09_BRAJP</name>
<comment type="similarity">
    <text evidence="2 7">Belongs to the methyltransferase superfamily. L-isoaspartyl/D-aspartyl protein methyltransferase family.</text>
</comment>
<dbReference type="EMBL" id="JBEPTQ010000002">
    <property type="protein sequence ID" value="MET4717273.1"/>
    <property type="molecule type" value="Genomic_DNA"/>
</dbReference>
<comment type="catalytic activity">
    <reaction evidence="7">
        <text>[protein]-L-isoaspartate + S-adenosyl-L-methionine = [protein]-L-isoaspartate alpha-methyl ester + S-adenosyl-L-homocysteine</text>
        <dbReference type="Rhea" id="RHEA:12705"/>
        <dbReference type="Rhea" id="RHEA-COMP:12143"/>
        <dbReference type="Rhea" id="RHEA-COMP:12144"/>
        <dbReference type="ChEBI" id="CHEBI:57856"/>
        <dbReference type="ChEBI" id="CHEBI:59789"/>
        <dbReference type="ChEBI" id="CHEBI:90596"/>
        <dbReference type="ChEBI" id="CHEBI:90598"/>
        <dbReference type="EC" id="2.1.1.77"/>
    </reaction>
</comment>
<dbReference type="InterPro" id="IPR029063">
    <property type="entry name" value="SAM-dependent_MTases_sf"/>
</dbReference>
<dbReference type="PANTHER" id="PTHR11579">
    <property type="entry name" value="PROTEIN-L-ISOASPARTATE O-METHYLTRANSFERASE"/>
    <property type="match status" value="1"/>
</dbReference>
<keyword evidence="9" id="KW-1185">Reference proteome</keyword>
<organism evidence="8 9">
    <name type="scientific">Bradyrhizobium japonicum</name>
    <dbReference type="NCBI Taxonomy" id="375"/>
    <lineage>
        <taxon>Bacteria</taxon>
        <taxon>Pseudomonadati</taxon>
        <taxon>Pseudomonadota</taxon>
        <taxon>Alphaproteobacteria</taxon>
        <taxon>Hyphomicrobiales</taxon>
        <taxon>Nitrobacteraceae</taxon>
        <taxon>Bradyrhizobium</taxon>
    </lineage>
</organism>
<comment type="subcellular location">
    <subcellularLocation>
        <location evidence="1 7">Cytoplasm</location>
    </subcellularLocation>
</comment>
<sequence length="236" mass="25837">MHGEVVRAVKESKRSRRSRFLRDAMVDVQIAGRGIRSRRVLLAMRQVPREIFLDRRFAEAAYEDSAVPIPKGQTISQPYIVARMLEAAAIAKSDRVLEIGAGSGYLAALAAKLGREVCALERHEALVQRARSRLRHLGCRNVDLRQGDGTAGWPDGGEFDVIVVSAAGAQIPAALKAQLAPSGRLLIPLGDPDDVQWLTKLTRGPEGRFVEDRIEEVRFVPLVSAGSRGSRDDGRP</sequence>
<feature type="active site" evidence="7">
    <location>
        <position position="76"/>
    </location>
</feature>
<evidence type="ECO:0000256" key="4">
    <source>
        <dbReference type="ARBA" id="ARBA00022603"/>
    </source>
</evidence>
<accession>A0ABV2RK09</accession>
<dbReference type="Gene3D" id="3.40.50.150">
    <property type="entry name" value="Vaccinia Virus protein VP39"/>
    <property type="match status" value="1"/>
</dbReference>
<evidence type="ECO:0000256" key="1">
    <source>
        <dbReference type="ARBA" id="ARBA00004496"/>
    </source>
</evidence>
<evidence type="ECO:0000256" key="5">
    <source>
        <dbReference type="ARBA" id="ARBA00022679"/>
    </source>
</evidence>
<keyword evidence="4 7" id="KW-0489">Methyltransferase</keyword>
<keyword evidence="5 7" id="KW-0808">Transferase</keyword>
<proteinExistence type="inferred from homology"/>
<evidence type="ECO:0000256" key="3">
    <source>
        <dbReference type="ARBA" id="ARBA00022490"/>
    </source>
</evidence>
<evidence type="ECO:0000256" key="6">
    <source>
        <dbReference type="ARBA" id="ARBA00022691"/>
    </source>
</evidence>
<dbReference type="InterPro" id="IPR000682">
    <property type="entry name" value="PCMT"/>
</dbReference>
<evidence type="ECO:0000313" key="8">
    <source>
        <dbReference type="EMBL" id="MET4717273.1"/>
    </source>
</evidence>
<dbReference type="Proteomes" id="UP001549291">
    <property type="component" value="Unassembled WGS sequence"/>
</dbReference>
<gene>
    <name evidence="7" type="primary">pcm</name>
    <name evidence="8" type="ORF">ABIF63_001379</name>
</gene>
<keyword evidence="6 7" id="KW-0949">S-adenosyl-L-methionine</keyword>
<evidence type="ECO:0000313" key="9">
    <source>
        <dbReference type="Proteomes" id="UP001549291"/>
    </source>
</evidence>
<keyword evidence="3 7" id="KW-0963">Cytoplasm</keyword>
<comment type="function">
    <text evidence="7">Catalyzes the methyl esterification of L-isoaspartyl residues in peptides and proteins that result from spontaneous decomposition of normal L-aspartyl and L-asparaginyl residues. It plays a role in the repair and/or degradation of damaged proteins.</text>
</comment>
<evidence type="ECO:0000256" key="7">
    <source>
        <dbReference type="HAMAP-Rule" id="MF_00090"/>
    </source>
</evidence>